<feature type="transmembrane region" description="Helical" evidence="1">
    <location>
        <begin position="81"/>
        <end position="101"/>
    </location>
</feature>
<dbReference type="AlphaFoldDB" id="A0AB36FUA1"/>
<evidence type="ECO:0000313" key="2">
    <source>
        <dbReference type="EMBL" id="OES32478.1"/>
    </source>
</evidence>
<evidence type="ECO:0000313" key="3">
    <source>
        <dbReference type="Proteomes" id="UP000095392"/>
    </source>
</evidence>
<accession>A0AB36FUA1</accession>
<keyword evidence="1" id="KW-1133">Transmembrane helix</keyword>
<keyword evidence="3" id="KW-1185">Reference proteome</keyword>
<organism evidence="2 3">
    <name type="scientific">Alteromonas macleodii</name>
    <name type="common">Pseudoalteromonas macleodii</name>
    <dbReference type="NCBI Taxonomy" id="28108"/>
    <lineage>
        <taxon>Bacteria</taxon>
        <taxon>Pseudomonadati</taxon>
        <taxon>Pseudomonadota</taxon>
        <taxon>Gammaproteobacteria</taxon>
        <taxon>Alteromonadales</taxon>
        <taxon>Alteromonadaceae</taxon>
        <taxon>Alteromonas/Salinimonas group</taxon>
        <taxon>Alteromonas</taxon>
    </lineage>
</organism>
<keyword evidence="1" id="KW-0472">Membrane</keyword>
<reference evidence="2 3" key="1">
    <citation type="submission" date="2016-09" db="EMBL/GenBank/DDBJ databases">
        <title>Draft Genome Sequence of four Alteromonas macleodii strains isolated from copper coupons and grown long-term at elevated copper levels.</title>
        <authorList>
            <person name="Cusick K."/>
            <person name="Dale J."/>
            <person name="Little B."/>
            <person name="Biffinger J."/>
        </authorList>
    </citation>
    <scope>NUCLEOTIDE SEQUENCE [LARGE SCALE GENOMIC DNA]</scope>
    <source>
        <strain evidence="2 3">KCP01</strain>
    </source>
</reference>
<dbReference type="EMBL" id="MIPY01000011">
    <property type="protein sequence ID" value="OES32478.1"/>
    <property type="molecule type" value="Genomic_DNA"/>
</dbReference>
<dbReference type="RefSeq" id="WP_069944278.1">
    <property type="nucleotide sequence ID" value="NZ_JAWQJS010000013.1"/>
</dbReference>
<dbReference type="Proteomes" id="UP000095392">
    <property type="component" value="Unassembled WGS sequence"/>
</dbReference>
<name>A0AB36FUA1_ALTMA</name>
<proteinExistence type="predicted"/>
<protein>
    <submittedName>
        <fullName evidence="2">Uncharacterized protein</fullName>
    </submittedName>
</protein>
<sequence>MLQTLVICLFILSIWALLKSATDFVNVWKSEAPLHWQNWGEPEFVDLYRGMFGELWPVIFGKACEEAGSDLLVKKRNDIRFVLKIIILLFIASTAFNGFYFEVKPRG</sequence>
<evidence type="ECO:0000256" key="1">
    <source>
        <dbReference type="SAM" id="Phobius"/>
    </source>
</evidence>
<keyword evidence="1" id="KW-0812">Transmembrane</keyword>
<gene>
    <name evidence="2" type="ORF">BFV95_1924</name>
</gene>
<comment type="caution">
    <text evidence="2">The sequence shown here is derived from an EMBL/GenBank/DDBJ whole genome shotgun (WGS) entry which is preliminary data.</text>
</comment>